<feature type="transmembrane region" description="Helical" evidence="2">
    <location>
        <begin position="113"/>
        <end position="140"/>
    </location>
</feature>
<dbReference type="InParanoid" id="A0A7C8MZC9"/>
<reference evidence="4 5" key="1">
    <citation type="submission" date="2019-12" db="EMBL/GenBank/DDBJ databases">
        <title>Draft genome sequence of the ascomycete Xylaria multiplex DSM 110363.</title>
        <authorList>
            <person name="Buettner E."/>
            <person name="Kellner H."/>
        </authorList>
    </citation>
    <scope>NUCLEOTIDE SEQUENCE [LARGE SCALE GENOMIC DNA]</scope>
    <source>
        <strain evidence="4 5">DSM 110363</strain>
    </source>
</reference>
<keyword evidence="5" id="KW-1185">Reference proteome</keyword>
<comment type="caution">
    <text evidence="4">The sequence shown here is derived from an EMBL/GenBank/DDBJ whole genome shotgun (WGS) entry which is preliminary data.</text>
</comment>
<evidence type="ECO:0000313" key="4">
    <source>
        <dbReference type="EMBL" id="KAF2972107.1"/>
    </source>
</evidence>
<evidence type="ECO:0000256" key="2">
    <source>
        <dbReference type="SAM" id="Phobius"/>
    </source>
</evidence>
<sequence>MAGETGPIIHTTSLPVAMLLAGFFAIAVYNSLEIYIAIYRTFRRRRGLYFWSALCANTGIPILSLSCLLRFFDVAPAGPMGIVIDIGWWMMVTGQCLMLYSRLHLVIGDPGKLRWVLGMIIAAFLFIEVPVGALFIVNSFYDNSNVKTPITAVFDGMEKMQLVILSLVESLLSGLYVYEWSGMRKDIEIIKGRKVRTLYHELNSSANLLTNIVAIQFANLFQVQTTYKPVVYSIKLKVETYVLSNLANLVSSSASCERGLEFPIDMPLDTTASDPWQHQRTPSEGSTARMAKSGGVIDARGLSLSSTLSGKSALQMPKKSLSV</sequence>
<feature type="compositionally biased region" description="Polar residues" evidence="1">
    <location>
        <begin position="270"/>
        <end position="286"/>
    </location>
</feature>
<protein>
    <recommendedName>
        <fullName evidence="3">DUF7703 domain-containing protein</fullName>
    </recommendedName>
</protein>
<feature type="region of interest" description="Disordered" evidence="1">
    <location>
        <begin position="270"/>
        <end position="290"/>
    </location>
</feature>
<keyword evidence="2" id="KW-0472">Membrane</keyword>
<feature type="domain" description="DUF7703" evidence="3">
    <location>
        <begin position="15"/>
        <end position="259"/>
    </location>
</feature>
<dbReference type="PANTHER" id="PTHR37013:SF4">
    <property type="entry name" value="INTEGRAL MEMBRANE PROTEIN"/>
    <property type="match status" value="1"/>
</dbReference>
<dbReference type="OrthoDB" id="405906at2759"/>
<dbReference type="EMBL" id="WUBL01000008">
    <property type="protein sequence ID" value="KAF2972107.1"/>
    <property type="molecule type" value="Genomic_DNA"/>
</dbReference>
<name>A0A7C8MZC9_9PEZI</name>
<dbReference type="PANTHER" id="PTHR37013">
    <property type="entry name" value="INTEGRAL MEMBRANE PROTEIN (AFU_ORTHOLOGUE AFUA_1G05950)-RELATED"/>
    <property type="match status" value="1"/>
</dbReference>
<dbReference type="InterPro" id="IPR056120">
    <property type="entry name" value="DUF7703"/>
</dbReference>
<accession>A0A7C8MZC9</accession>
<dbReference type="AlphaFoldDB" id="A0A7C8MZC9"/>
<dbReference type="Proteomes" id="UP000481858">
    <property type="component" value="Unassembled WGS sequence"/>
</dbReference>
<evidence type="ECO:0000256" key="1">
    <source>
        <dbReference type="SAM" id="MobiDB-lite"/>
    </source>
</evidence>
<feature type="transmembrane region" description="Helical" evidence="2">
    <location>
        <begin position="78"/>
        <end position="101"/>
    </location>
</feature>
<dbReference type="Pfam" id="PF24802">
    <property type="entry name" value="DUF7703"/>
    <property type="match status" value="1"/>
</dbReference>
<feature type="transmembrane region" description="Helical" evidence="2">
    <location>
        <begin position="16"/>
        <end position="36"/>
    </location>
</feature>
<feature type="transmembrane region" description="Helical" evidence="2">
    <location>
        <begin position="48"/>
        <end position="72"/>
    </location>
</feature>
<organism evidence="4 5">
    <name type="scientific">Xylaria multiplex</name>
    <dbReference type="NCBI Taxonomy" id="323545"/>
    <lineage>
        <taxon>Eukaryota</taxon>
        <taxon>Fungi</taxon>
        <taxon>Dikarya</taxon>
        <taxon>Ascomycota</taxon>
        <taxon>Pezizomycotina</taxon>
        <taxon>Sordariomycetes</taxon>
        <taxon>Xylariomycetidae</taxon>
        <taxon>Xylariales</taxon>
        <taxon>Xylariaceae</taxon>
        <taxon>Xylaria</taxon>
    </lineage>
</organism>
<proteinExistence type="predicted"/>
<gene>
    <name evidence="4" type="ORF">GQX73_g1365</name>
</gene>
<feature type="transmembrane region" description="Helical" evidence="2">
    <location>
        <begin position="160"/>
        <end position="178"/>
    </location>
</feature>
<keyword evidence="2" id="KW-0812">Transmembrane</keyword>
<evidence type="ECO:0000259" key="3">
    <source>
        <dbReference type="Pfam" id="PF24802"/>
    </source>
</evidence>
<evidence type="ECO:0000313" key="5">
    <source>
        <dbReference type="Proteomes" id="UP000481858"/>
    </source>
</evidence>
<keyword evidence="2" id="KW-1133">Transmembrane helix</keyword>